<evidence type="ECO:0000313" key="4">
    <source>
        <dbReference type="Proteomes" id="UP000006727"/>
    </source>
</evidence>
<evidence type="ECO:0000313" key="3">
    <source>
        <dbReference type="EnsemblPlants" id="PAC:32964163.CDS.1"/>
    </source>
</evidence>
<reference evidence="2 4" key="2">
    <citation type="journal article" date="2018" name="Plant J.">
        <title>The Physcomitrella patens chromosome-scale assembly reveals moss genome structure and evolution.</title>
        <authorList>
            <person name="Lang D."/>
            <person name="Ullrich K.K."/>
            <person name="Murat F."/>
            <person name="Fuchs J."/>
            <person name="Jenkins J."/>
            <person name="Haas F.B."/>
            <person name="Piednoel M."/>
            <person name="Gundlach H."/>
            <person name="Van Bel M."/>
            <person name="Meyberg R."/>
            <person name="Vives C."/>
            <person name="Morata J."/>
            <person name="Symeonidi A."/>
            <person name="Hiss M."/>
            <person name="Muchero W."/>
            <person name="Kamisugi Y."/>
            <person name="Saleh O."/>
            <person name="Blanc G."/>
            <person name="Decker E.L."/>
            <person name="van Gessel N."/>
            <person name="Grimwood J."/>
            <person name="Hayes R.D."/>
            <person name="Graham S.W."/>
            <person name="Gunter L.E."/>
            <person name="McDaniel S.F."/>
            <person name="Hoernstein S.N.W."/>
            <person name="Larsson A."/>
            <person name="Li F.W."/>
            <person name="Perroud P.F."/>
            <person name="Phillips J."/>
            <person name="Ranjan P."/>
            <person name="Rokshar D.S."/>
            <person name="Rothfels C.J."/>
            <person name="Schneider L."/>
            <person name="Shu S."/>
            <person name="Stevenson D.W."/>
            <person name="Thummler F."/>
            <person name="Tillich M."/>
            <person name="Villarreal Aguilar J.C."/>
            <person name="Widiez T."/>
            <person name="Wong G.K."/>
            <person name="Wymore A."/>
            <person name="Zhang Y."/>
            <person name="Zimmer A.D."/>
            <person name="Quatrano R.S."/>
            <person name="Mayer K.F.X."/>
            <person name="Goodstein D."/>
            <person name="Casacuberta J.M."/>
            <person name="Vandepoele K."/>
            <person name="Reski R."/>
            <person name="Cuming A.C."/>
            <person name="Tuskan G.A."/>
            <person name="Maumus F."/>
            <person name="Salse J."/>
            <person name="Schmutz J."/>
            <person name="Rensing S.A."/>
        </authorList>
    </citation>
    <scope>NUCLEOTIDE SEQUENCE [LARGE SCALE GENOMIC DNA]</scope>
    <source>
        <strain evidence="3 4">cv. Gransden 2004</strain>
    </source>
</reference>
<organism evidence="2">
    <name type="scientific">Physcomitrium patens</name>
    <name type="common">Spreading-leaved earth moss</name>
    <name type="synonym">Physcomitrella patens</name>
    <dbReference type="NCBI Taxonomy" id="3218"/>
    <lineage>
        <taxon>Eukaryota</taxon>
        <taxon>Viridiplantae</taxon>
        <taxon>Streptophyta</taxon>
        <taxon>Embryophyta</taxon>
        <taxon>Bryophyta</taxon>
        <taxon>Bryophytina</taxon>
        <taxon>Bryopsida</taxon>
        <taxon>Funariidae</taxon>
        <taxon>Funariales</taxon>
        <taxon>Funariaceae</taxon>
        <taxon>Physcomitrium</taxon>
    </lineage>
</organism>
<dbReference type="Proteomes" id="UP000006727">
    <property type="component" value="Chromosome 8"/>
</dbReference>
<feature type="region of interest" description="Disordered" evidence="1">
    <location>
        <begin position="37"/>
        <end position="59"/>
    </location>
</feature>
<reference evidence="2 4" key="1">
    <citation type="journal article" date="2008" name="Science">
        <title>The Physcomitrella genome reveals evolutionary insights into the conquest of land by plants.</title>
        <authorList>
            <person name="Rensing S."/>
            <person name="Lang D."/>
            <person name="Zimmer A."/>
            <person name="Terry A."/>
            <person name="Salamov A."/>
            <person name="Shapiro H."/>
            <person name="Nishiyama T."/>
            <person name="Perroud P.-F."/>
            <person name="Lindquist E."/>
            <person name="Kamisugi Y."/>
            <person name="Tanahashi T."/>
            <person name="Sakakibara K."/>
            <person name="Fujita T."/>
            <person name="Oishi K."/>
            <person name="Shin-I T."/>
            <person name="Kuroki Y."/>
            <person name="Toyoda A."/>
            <person name="Suzuki Y."/>
            <person name="Hashimoto A."/>
            <person name="Yamaguchi K."/>
            <person name="Sugano A."/>
            <person name="Kohara Y."/>
            <person name="Fujiyama A."/>
            <person name="Anterola A."/>
            <person name="Aoki S."/>
            <person name="Ashton N."/>
            <person name="Barbazuk W.B."/>
            <person name="Barker E."/>
            <person name="Bennetzen J."/>
            <person name="Bezanilla M."/>
            <person name="Blankenship R."/>
            <person name="Cho S.H."/>
            <person name="Dutcher S."/>
            <person name="Estelle M."/>
            <person name="Fawcett J.A."/>
            <person name="Gundlach H."/>
            <person name="Hanada K."/>
            <person name="Heyl A."/>
            <person name="Hicks K.A."/>
            <person name="Hugh J."/>
            <person name="Lohr M."/>
            <person name="Mayer K."/>
            <person name="Melkozernov A."/>
            <person name="Murata T."/>
            <person name="Nelson D."/>
            <person name="Pils B."/>
            <person name="Prigge M."/>
            <person name="Reiss B."/>
            <person name="Renner T."/>
            <person name="Rombauts S."/>
            <person name="Rushton P."/>
            <person name="Sanderfoot A."/>
            <person name="Schween G."/>
            <person name="Shiu S.-H."/>
            <person name="Stueber K."/>
            <person name="Theodoulou F.L."/>
            <person name="Tu H."/>
            <person name="Van de Peer Y."/>
            <person name="Verrier P.J."/>
            <person name="Waters E."/>
            <person name="Wood A."/>
            <person name="Yang L."/>
            <person name="Cove D."/>
            <person name="Cuming A."/>
            <person name="Hasebe M."/>
            <person name="Lucas S."/>
            <person name="Mishler D.B."/>
            <person name="Reski R."/>
            <person name="Grigoriev I."/>
            <person name="Quatrano R.S."/>
            <person name="Boore J.L."/>
        </authorList>
    </citation>
    <scope>NUCLEOTIDE SEQUENCE [LARGE SCALE GENOMIC DNA]</scope>
    <source>
        <strain evidence="3 4">cv. Gransden 2004</strain>
    </source>
</reference>
<dbReference type="InParanoid" id="A0A2K1K6T7"/>
<evidence type="ECO:0000256" key="1">
    <source>
        <dbReference type="SAM" id="MobiDB-lite"/>
    </source>
</evidence>
<accession>A0A2K1K6T7</accession>
<dbReference type="EMBL" id="ABEU02000008">
    <property type="protein sequence ID" value="PNR49491.1"/>
    <property type="molecule type" value="Genomic_DNA"/>
</dbReference>
<dbReference type="AlphaFoldDB" id="A0A2K1K6T7"/>
<protein>
    <submittedName>
        <fullName evidence="2 3">Uncharacterized protein</fullName>
    </submittedName>
</protein>
<dbReference type="Gramene" id="Pp3c8_11496V3.1">
    <property type="protein sequence ID" value="PAC:32964163.CDS.1"/>
    <property type="gene ID" value="Pp3c8_11496"/>
</dbReference>
<dbReference type="EnsemblPlants" id="Pp3c8_11496V3.1">
    <property type="protein sequence ID" value="PAC:32964163.CDS.1"/>
    <property type="gene ID" value="Pp3c8_11496"/>
</dbReference>
<keyword evidence="4" id="KW-1185">Reference proteome</keyword>
<evidence type="ECO:0000313" key="2">
    <source>
        <dbReference type="EMBL" id="PNR49491.1"/>
    </source>
</evidence>
<sequence>MCQLWSFPSPFPRRSLLFAPPPSLLLRCTRFRSRCRVQKPRRKSPPSDAAAWRVPSNTSQSSEKFCISSLSHSHVECAQVRSVQHSVGGVHLPDVDSEP</sequence>
<reference evidence="3" key="3">
    <citation type="submission" date="2020-12" db="UniProtKB">
        <authorList>
            <consortium name="EnsemblPlants"/>
        </authorList>
    </citation>
    <scope>IDENTIFICATION</scope>
</reference>
<proteinExistence type="predicted"/>
<gene>
    <name evidence="2" type="ORF">PHYPA_011387</name>
</gene>
<name>A0A2K1K6T7_PHYPA</name>